<keyword evidence="1" id="KW-1133">Transmembrane helix</keyword>
<evidence type="ECO:0000313" key="2">
    <source>
        <dbReference type="EMBL" id="DAF47195.1"/>
    </source>
</evidence>
<name>A0A8S5S8Q6_9CAUD</name>
<protein>
    <submittedName>
        <fullName evidence="2">Uncharacterized protein</fullName>
    </submittedName>
</protein>
<dbReference type="EMBL" id="BK032551">
    <property type="protein sequence ID" value="DAF47195.1"/>
    <property type="molecule type" value="Genomic_DNA"/>
</dbReference>
<organism evidence="2">
    <name type="scientific">Caudovirales sp. ctTVN2</name>
    <dbReference type="NCBI Taxonomy" id="2827634"/>
    <lineage>
        <taxon>Viruses</taxon>
        <taxon>Duplodnaviria</taxon>
        <taxon>Heunggongvirae</taxon>
        <taxon>Uroviricota</taxon>
        <taxon>Caudoviricetes</taxon>
    </lineage>
</organism>
<keyword evidence="1" id="KW-0812">Transmembrane</keyword>
<feature type="transmembrane region" description="Helical" evidence="1">
    <location>
        <begin position="248"/>
        <end position="267"/>
    </location>
</feature>
<feature type="transmembrane region" description="Helical" evidence="1">
    <location>
        <begin position="307"/>
        <end position="325"/>
    </location>
</feature>
<accession>A0A8S5S8Q6</accession>
<feature type="transmembrane region" description="Helical" evidence="1">
    <location>
        <begin position="79"/>
        <end position="99"/>
    </location>
</feature>
<feature type="transmembrane region" description="Helical" evidence="1">
    <location>
        <begin position="279"/>
        <end position="301"/>
    </location>
</feature>
<feature type="transmembrane region" description="Helical" evidence="1">
    <location>
        <begin position="14"/>
        <end position="34"/>
    </location>
</feature>
<feature type="transmembrane region" description="Helical" evidence="1">
    <location>
        <begin position="46"/>
        <end position="67"/>
    </location>
</feature>
<feature type="transmembrane region" description="Helical" evidence="1">
    <location>
        <begin position="140"/>
        <end position="160"/>
    </location>
</feature>
<keyword evidence="1" id="KW-0472">Membrane</keyword>
<feature type="transmembrane region" description="Helical" evidence="1">
    <location>
        <begin position="111"/>
        <end position="128"/>
    </location>
</feature>
<feature type="transmembrane region" description="Helical" evidence="1">
    <location>
        <begin position="180"/>
        <end position="198"/>
    </location>
</feature>
<sequence>MYQKIKAKFKANPTIFYACSIVASWAGVGSLMNFRTIALRYGAVPAIIWAVFNSLACITFGLFADRVPSIRRIMQSKVMFYFIGLLTLFQTWTQMSGIYEIFGDTPIGTKGGMIIVYVTCVAFLIMLLKDGMIRNVLSDGFSWVVVYGLLAVVVAAALVYTGGTFAVIDPGVNAAGIKAGVYNGLLLLPGPFACPYYYSLFEYNDENTDGTKRGNMKKAFVLAGVMFGIYMVLAALLTWVRFSPVLNVMKAILITVIAISSLSTYLYCEYLVFGKKFGFALDVLTVASWQILIPLGVMGIWQLMSTIRIYVVVAAVLFSIVLDLVSDRKEAAR</sequence>
<proteinExistence type="predicted"/>
<reference evidence="2" key="1">
    <citation type="journal article" date="2021" name="Proc. Natl. Acad. Sci. U.S.A.">
        <title>A Catalog of Tens of Thousands of Viruses from Human Metagenomes Reveals Hidden Associations with Chronic Diseases.</title>
        <authorList>
            <person name="Tisza M.J."/>
            <person name="Buck C.B."/>
        </authorList>
    </citation>
    <scope>NUCLEOTIDE SEQUENCE</scope>
    <source>
        <strain evidence="2">CtTVN2</strain>
    </source>
</reference>
<evidence type="ECO:0000256" key="1">
    <source>
        <dbReference type="SAM" id="Phobius"/>
    </source>
</evidence>
<feature type="transmembrane region" description="Helical" evidence="1">
    <location>
        <begin position="219"/>
        <end position="242"/>
    </location>
</feature>